<dbReference type="EMBL" id="JAIWYP010000004">
    <property type="protein sequence ID" value="KAH3829861.1"/>
    <property type="molecule type" value="Genomic_DNA"/>
</dbReference>
<feature type="domain" description="DZIP3-like HEPN" evidence="4">
    <location>
        <begin position="39"/>
        <end position="173"/>
    </location>
</feature>
<evidence type="ECO:0000256" key="2">
    <source>
        <dbReference type="ARBA" id="ARBA00023043"/>
    </source>
</evidence>
<accession>A0A9D4H5D0</accession>
<evidence type="ECO:0000313" key="7">
    <source>
        <dbReference type="Proteomes" id="UP000828390"/>
    </source>
</evidence>
<dbReference type="PROSITE" id="PS50297">
    <property type="entry name" value="ANK_REP_REGION"/>
    <property type="match status" value="4"/>
</dbReference>
<dbReference type="SMART" id="SM00248">
    <property type="entry name" value="ANK"/>
    <property type="match status" value="10"/>
</dbReference>
<evidence type="ECO:0000259" key="4">
    <source>
        <dbReference type="Pfam" id="PF18738"/>
    </source>
</evidence>
<feature type="repeat" description="ANK" evidence="3">
    <location>
        <begin position="766"/>
        <end position="798"/>
    </location>
</feature>
<evidence type="ECO:0008006" key="8">
    <source>
        <dbReference type="Google" id="ProtNLM"/>
    </source>
</evidence>
<sequence length="1171" mass="133827">MASVDGTQNEAYYIRLHLLLMEAQKVLRAKFDSKIKPLDLATTLKFAKSKLDKLHRDHIITNEQYKLLNPNPQSDRFDTTLLLCLLQNVCYWYPKLKVWAEKDNSKITGNSDQENIQRIRNLRNKIQHQAVASLEQQEFQNDWDILERAMVELGTSCGMNDIQNTIIDIKTKTLEIVTPEMKSLRAITIEDLKEYQRDQQYYVKTKSWHLADNMLNDRHLTILTGHPGEGKTTMAADLALNRSKPDNCLKLANAHDWRKVDWSLKLFNTVIIDYIFGAGALDNSYVSAWKAYLPEIERAARQKRLNVIITSRHYIMEEALDALNNTSIFKTKEGNIIHLASNDLSHEEKKEILISRVQQTNAENLILLNNIDIDDCVVQSMGNINLDAVKTENYVFGFPQCANLFVHDGNIMKLGAQFFEKPEAHFKACIEQLYNANDEDMFQKFLALVIVWADQKGHLKSDDVRNPANASEHIRCVANLFGIDVNHKFMENIRSSLRSHERDFLIYIEHSGEYKFRHNVIRDMVGVVLGQPNHKMYETIELCPRDFLMSRIRLDTEETDEICVAVGKDNYLHLCKKVTELVLRKNCNAVNESDLTTSEISQEILEQVDHRYALIPIHNLDFGILKHPVFLNEQFVKKFLHVIKGDNLEQEIFREPVMKMIKHFLDYGIRMNEMTMCVPGYALYSKINVLAKALVENNLFYNEDIDPLLIAAHLGDLEIVELLLSKDAKVTGDTIHVAMHRPDLSCLKAILQHTGFDINDKGHAINGNYPIIVASKKGLFDAVKCLLEYGADPSVQNDKQLTALHKAVIYEQSEIVKELLTHNAPLEIKECKFKRTALHIAADVGALALVTILLAKGADVYVKDYRGHYPIFLAAIRGHTPTVEELLKHDRKQDQLRIKSYGKKSFIKGMSLFHIAVWKEDTKLMEMLIRERADPNLRDFFGRTALFFAIMNGCNKMIKMLLTYADKSIPQKQGYTPLHAAVFKRNATILDILAAYVDVNARDNYGRTPLHVACEKADVKIAKLLLIKYKADHRLITKRGDTLYHILRRVKLFSKRRRNAHCNRRAIEFLIRMVDPTYFECIRKQTNCAGISIDEPTHLTIKDATYLLGIFLVLKEGEHENGNSAENDGTCGDFEYANIMVAILNAAVNSDGSAAGAIAFYGDDGYCLCSR</sequence>
<keyword evidence="2 3" id="KW-0040">ANK repeat</keyword>
<keyword evidence="1" id="KW-0677">Repeat</keyword>
<proteinExistence type="predicted"/>
<dbReference type="PROSITE" id="PS50088">
    <property type="entry name" value="ANK_REPEAT"/>
    <property type="match status" value="5"/>
</dbReference>
<dbReference type="InterPro" id="IPR049050">
    <property type="entry name" value="nSTAND3"/>
</dbReference>
<dbReference type="PANTHER" id="PTHR24198:SF165">
    <property type="entry name" value="ANKYRIN REPEAT-CONTAINING PROTEIN-RELATED"/>
    <property type="match status" value="1"/>
</dbReference>
<dbReference type="Gene3D" id="1.25.40.20">
    <property type="entry name" value="Ankyrin repeat-containing domain"/>
    <property type="match status" value="1"/>
</dbReference>
<feature type="repeat" description="ANK" evidence="3">
    <location>
        <begin position="799"/>
        <end position="831"/>
    </location>
</feature>
<dbReference type="Pfam" id="PF20720">
    <property type="entry name" value="nSTAND3"/>
    <property type="match status" value="1"/>
</dbReference>
<dbReference type="PANTHER" id="PTHR24198">
    <property type="entry name" value="ANKYRIN REPEAT AND PROTEIN KINASE DOMAIN-CONTAINING PROTEIN"/>
    <property type="match status" value="1"/>
</dbReference>
<dbReference type="Pfam" id="PF00023">
    <property type="entry name" value="Ank"/>
    <property type="match status" value="2"/>
</dbReference>
<dbReference type="SUPFAM" id="SSF48403">
    <property type="entry name" value="Ankyrin repeat"/>
    <property type="match status" value="1"/>
</dbReference>
<dbReference type="InterPro" id="IPR041249">
    <property type="entry name" value="HEPN_DZIP3"/>
</dbReference>
<dbReference type="InterPro" id="IPR036770">
    <property type="entry name" value="Ankyrin_rpt-contain_sf"/>
</dbReference>
<comment type="caution">
    <text evidence="6">The sequence shown here is derived from an EMBL/GenBank/DDBJ whole genome shotgun (WGS) entry which is preliminary data.</text>
</comment>
<dbReference type="OrthoDB" id="6367890at2759"/>
<dbReference type="Proteomes" id="UP000828390">
    <property type="component" value="Unassembled WGS sequence"/>
</dbReference>
<feature type="repeat" description="ANK" evidence="3">
    <location>
        <begin position="833"/>
        <end position="865"/>
    </location>
</feature>
<dbReference type="Pfam" id="PF18738">
    <property type="entry name" value="HEPN_DZIP3"/>
    <property type="match status" value="1"/>
</dbReference>
<keyword evidence="7" id="KW-1185">Reference proteome</keyword>
<organism evidence="6 7">
    <name type="scientific">Dreissena polymorpha</name>
    <name type="common">Zebra mussel</name>
    <name type="synonym">Mytilus polymorpha</name>
    <dbReference type="NCBI Taxonomy" id="45954"/>
    <lineage>
        <taxon>Eukaryota</taxon>
        <taxon>Metazoa</taxon>
        <taxon>Spiralia</taxon>
        <taxon>Lophotrochozoa</taxon>
        <taxon>Mollusca</taxon>
        <taxon>Bivalvia</taxon>
        <taxon>Autobranchia</taxon>
        <taxon>Heteroconchia</taxon>
        <taxon>Euheterodonta</taxon>
        <taxon>Imparidentia</taxon>
        <taxon>Neoheterodontei</taxon>
        <taxon>Myida</taxon>
        <taxon>Dreissenoidea</taxon>
        <taxon>Dreissenidae</taxon>
        <taxon>Dreissena</taxon>
    </lineage>
</organism>
<evidence type="ECO:0000256" key="1">
    <source>
        <dbReference type="ARBA" id="ARBA00022737"/>
    </source>
</evidence>
<dbReference type="AlphaFoldDB" id="A0A9D4H5D0"/>
<reference evidence="6" key="2">
    <citation type="submission" date="2020-11" db="EMBL/GenBank/DDBJ databases">
        <authorList>
            <person name="McCartney M.A."/>
            <person name="Auch B."/>
            <person name="Kono T."/>
            <person name="Mallez S."/>
            <person name="Becker A."/>
            <person name="Gohl D.M."/>
            <person name="Silverstein K.A.T."/>
            <person name="Koren S."/>
            <person name="Bechman K.B."/>
            <person name="Herman A."/>
            <person name="Abrahante J.E."/>
            <person name="Garbe J."/>
        </authorList>
    </citation>
    <scope>NUCLEOTIDE SEQUENCE</scope>
    <source>
        <strain evidence="6">Duluth1</strain>
        <tissue evidence="6">Whole animal</tissue>
    </source>
</reference>
<gene>
    <name evidence="6" type="ORF">DPMN_103091</name>
</gene>
<protein>
    <recommendedName>
        <fullName evidence="8">DZIP3-like HEPN domain-containing protein</fullName>
    </recommendedName>
</protein>
<name>A0A9D4H5D0_DREPO</name>
<feature type="repeat" description="ANK" evidence="3">
    <location>
        <begin position="908"/>
        <end position="940"/>
    </location>
</feature>
<evidence type="ECO:0000313" key="6">
    <source>
        <dbReference type="EMBL" id="KAH3829861.1"/>
    </source>
</evidence>
<evidence type="ECO:0000256" key="3">
    <source>
        <dbReference type="PROSITE-ProRule" id="PRU00023"/>
    </source>
</evidence>
<dbReference type="InterPro" id="IPR002110">
    <property type="entry name" value="Ankyrin_rpt"/>
</dbReference>
<reference evidence="6" key="1">
    <citation type="journal article" date="2019" name="bioRxiv">
        <title>The Genome of the Zebra Mussel, Dreissena polymorpha: A Resource for Invasive Species Research.</title>
        <authorList>
            <person name="McCartney M.A."/>
            <person name="Auch B."/>
            <person name="Kono T."/>
            <person name="Mallez S."/>
            <person name="Zhang Y."/>
            <person name="Obille A."/>
            <person name="Becker A."/>
            <person name="Abrahante J.E."/>
            <person name="Garbe J."/>
            <person name="Badalamenti J.P."/>
            <person name="Herman A."/>
            <person name="Mangelson H."/>
            <person name="Liachko I."/>
            <person name="Sullivan S."/>
            <person name="Sone E.D."/>
            <person name="Koren S."/>
            <person name="Silverstein K.A.T."/>
            <person name="Beckman K.B."/>
            <person name="Gohl D.M."/>
        </authorList>
    </citation>
    <scope>NUCLEOTIDE SEQUENCE</scope>
    <source>
        <strain evidence="6">Duluth1</strain>
        <tissue evidence="6">Whole animal</tissue>
    </source>
</reference>
<evidence type="ECO:0000259" key="5">
    <source>
        <dbReference type="Pfam" id="PF20720"/>
    </source>
</evidence>
<feature type="repeat" description="ANK" evidence="3">
    <location>
        <begin position="1005"/>
        <end position="1026"/>
    </location>
</feature>
<feature type="domain" description="Novel STAND NTPase 3" evidence="5">
    <location>
        <begin position="202"/>
        <end position="356"/>
    </location>
</feature>
<dbReference type="Pfam" id="PF12796">
    <property type="entry name" value="Ank_2"/>
    <property type="match status" value="2"/>
</dbReference>